<keyword evidence="3" id="KW-1185">Reference proteome</keyword>
<evidence type="ECO:0000313" key="3">
    <source>
        <dbReference type="Proteomes" id="UP000005237"/>
    </source>
</evidence>
<protein>
    <submittedName>
        <fullName evidence="2">Uncharacterized protein</fullName>
    </submittedName>
</protein>
<evidence type="ECO:0000313" key="2">
    <source>
        <dbReference type="EnsemblMetazoa" id="CJA22119a.1"/>
    </source>
</evidence>
<keyword evidence="1" id="KW-0175">Coiled coil</keyword>
<sequence length="254" mass="28471">MPSHSNELFKEHELLDDGVSLLQGEDPLDVEAEYRVEAGQDGVADVNGGGRVNDHTIQYDFSASQVRERNNNKKVRAVVSHIRKYSKASETHIILLLEPITKLIQEQVKEISERENYIEMVVKEAEGVKNENEELKRSIELLNERNGEMDEVLQIANVASLVGKKEGGNGGKSELFTMLADFGISTPAELLAHFQKEEKVEENSAREALFQSREELATAALKIEMLTEQLRASKAQLKNVEDQINSNRLSRAGE</sequence>
<dbReference type="AlphaFoldDB" id="A0A8R1E3L8"/>
<dbReference type="Proteomes" id="UP000005237">
    <property type="component" value="Unassembled WGS sequence"/>
</dbReference>
<proteinExistence type="predicted"/>
<accession>A0A8R1E3L8</accession>
<feature type="coiled-coil region" evidence="1">
    <location>
        <begin position="118"/>
        <end position="152"/>
    </location>
</feature>
<evidence type="ECO:0000256" key="1">
    <source>
        <dbReference type="SAM" id="Coils"/>
    </source>
</evidence>
<reference evidence="3" key="1">
    <citation type="submission" date="2010-08" db="EMBL/GenBank/DDBJ databases">
        <authorList>
            <consortium name="Caenorhabditis japonica Sequencing Consortium"/>
            <person name="Wilson R.K."/>
        </authorList>
    </citation>
    <scope>NUCLEOTIDE SEQUENCE [LARGE SCALE GENOMIC DNA]</scope>
    <source>
        <strain evidence="3">DF5081</strain>
    </source>
</reference>
<name>A0A8R1E3L8_CAEJA</name>
<reference evidence="2" key="2">
    <citation type="submission" date="2022-06" db="UniProtKB">
        <authorList>
            <consortium name="EnsemblMetazoa"/>
        </authorList>
    </citation>
    <scope>IDENTIFICATION</scope>
    <source>
        <strain evidence="2">DF5081</strain>
    </source>
</reference>
<organism evidence="2 3">
    <name type="scientific">Caenorhabditis japonica</name>
    <dbReference type="NCBI Taxonomy" id="281687"/>
    <lineage>
        <taxon>Eukaryota</taxon>
        <taxon>Metazoa</taxon>
        <taxon>Ecdysozoa</taxon>
        <taxon>Nematoda</taxon>
        <taxon>Chromadorea</taxon>
        <taxon>Rhabditida</taxon>
        <taxon>Rhabditina</taxon>
        <taxon>Rhabditomorpha</taxon>
        <taxon>Rhabditoidea</taxon>
        <taxon>Rhabditidae</taxon>
        <taxon>Peloderinae</taxon>
        <taxon>Caenorhabditis</taxon>
    </lineage>
</organism>
<feature type="coiled-coil region" evidence="1">
    <location>
        <begin position="216"/>
        <end position="243"/>
    </location>
</feature>
<dbReference type="EnsemblMetazoa" id="CJA22119a.1">
    <property type="protein sequence ID" value="CJA22119a.1"/>
    <property type="gene ID" value="WBGene00177691"/>
</dbReference>